<name>A0AAD4N0N3_9BILA</name>
<evidence type="ECO:0000256" key="1">
    <source>
        <dbReference type="SAM" id="MobiDB-lite"/>
    </source>
</evidence>
<feature type="region of interest" description="Disordered" evidence="1">
    <location>
        <begin position="1"/>
        <end position="47"/>
    </location>
</feature>
<feature type="region of interest" description="Disordered" evidence="1">
    <location>
        <begin position="109"/>
        <end position="129"/>
    </location>
</feature>
<evidence type="ECO:0000313" key="3">
    <source>
        <dbReference type="Proteomes" id="UP001201812"/>
    </source>
</evidence>
<dbReference type="EMBL" id="JAKKPZ010000017">
    <property type="protein sequence ID" value="KAI1712804.1"/>
    <property type="molecule type" value="Genomic_DNA"/>
</dbReference>
<keyword evidence="3" id="KW-1185">Reference proteome</keyword>
<sequence length="256" mass="27555">MISSLSFDLMSHSHPQAPAKDQSPGPNPTAASPERNKNNNNNTSALTSTDGNIFAGFALNSDANSITNGHTLKRKLPNGEVMCDIRDGHISSQDLPQEESAPILTNAEGELVSSRPGSNKSSTESASSITRPTILPSASLASSVESMQNFLEAQKAFQKLTSQLSGFDQRNPFNLGTLSPFIAALQQQTLHQQFFNANALSTTGMRRCDAEKEGSTASKPEDLSICSGRDRKLELDESGCATAASNWSYEEQFKQR</sequence>
<reference evidence="2" key="1">
    <citation type="submission" date="2022-01" db="EMBL/GenBank/DDBJ databases">
        <title>Genome Sequence Resource for Two Populations of Ditylenchus destructor, the Migratory Endoparasitic Phytonematode.</title>
        <authorList>
            <person name="Zhang H."/>
            <person name="Lin R."/>
            <person name="Xie B."/>
        </authorList>
    </citation>
    <scope>NUCLEOTIDE SEQUENCE</scope>
    <source>
        <strain evidence="2">BazhouSP</strain>
    </source>
</reference>
<dbReference type="AlphaFoldDB" id="A0AAD4N0N3"/>
<evidence type="ECO:0000313" key="2">
    <source>
        <dbReference type="EMBL" id="KAI1712804.1"/>
    </source>
</evidence>
<gene>
    <name evidence="2" type="ORF">DdX_09431</name>
</gene>
<protein>
    <submittedName>
        <fullName evidence="2">Uncharacterized protein</fullName>
    </submittedName>
</protein>
<comment type="caution">
    <text evidence="2">The sequence shown here is derived from an EMBL/GenBank/DDBJ whole genome shotgun (WGS) entry which is preliminary data.</text>
</comment>
<feature type="compositionally biased region" description="Polar residues" evidence="1">
    <location>
        <begin position="115"/>
        <end position="129"/>
    </location>
</feature>
<proteinExistence type="predicted"/>
<dbReference type="Proteomes" id="UP001201812">
    <property type="component" value="Unassembled WGS sequence"/>
</dbReference>
<organism evidence="2 3">
    <name type="scientific">Ditylenchus destructor</name>
    <dbReference type="NCBI Taxonomy" id="166010"/>
    <lineage>
        <taxon>Eukaryota</taxon>
        <taxon>Metazoa</taxon>
        <taxon>Ecdysozoa</taxon>
        <taxon>Nematoda</taxon>
        <taxon>Chromadorea</taxon>
        <taxon>Rhabditida</taxon>
        <taxon>Tylenchina</taxon>
        <taxon>Tylenchomorpha</taxon>
        <taxon>Sphaerularioidea</taxon>
        <taxon>Anguinidae</taxon>
        <taxon>Anguininae</taxon>
        <taxon>Ditylenchus</taxon>
    </lineage>
</organism>
<accession>A0AAD4N0N3</accession>